<accession>A0AAD9K848</accession>
<dbReference type="PANTHER" id="PTHR15052:SF2">
    <property type="entry name" value="GENERAL TRANSCRIPTION FACTOR 3C POLYPEPTIDE 2"/>
    <property type="match status" value="1"/>
</dbReference>
<feature type="compositionally biased region" description="Basic residues" evidence="5">
    <location>
        <begin position="102"/>
        <end position="115"/>
    </location>
</feature>
<evidence type="ECO:0000313" key="6">
    <source>
        <dbReference type="EMBL" id="KAK2166729.1"/>
    </source>
</evidence>
<evidence type="ECO:0000256" key="4">
    <source>
        <dbReference type="PROSITE-ProRule" id="PRU00221"/>
    </source>
</evidence>
<evidence type="ECO:0000256" key="3">
    <source>
        <dbReference type="ARBA" id="ARBA00023242"/>
    </source>
</evidence>
<dbReference type="Gene3D" id="2.130.10.10">
    <property type="entry name" value="YVTN repeat-like/Quinoprotein amine dehydrogenase"/>
    <property type="match status" value="2"/>
</dbReference>
<dbReference type="GO" id="GO:0000127">
    <property type="term" value="C:transcription factor TFIIIC complex"/>
    <property type="evidence" value="ECO:0007669"/>
    <property type="project" value="TreeGrafter"/>
</dbReference>
<organism evidence="6 7">
    <name type="scientific">Paralvinella palmiformis</name>
    <dbReference type="NCBI Taxonomy" id="53620"/>
    <lineage>
        <taxon>Eukaryota</taxon>
        <taxon>Metazoa</taxon>
        <taxon>Spiralia</taxon>
        <taxon>Lophotrochozoa</taxon>
        <taxon>Annelida</taxon>
        <taxon>Polychaeta</taxon>
        <taxon>Sedentaria</taxon>
        <taxon>Canalipalpata</taxon>
        <taxon>Terebellida</taxon>
        <taxon>Terebelliformia</taxon>
        <taxon>Alvinellidae</taxon>
        <taxon>Paralvinella</taxon>
    </lineage>
</organism>
<dbReference type="InterPro" id="IPR036322">
    <property type="entry name" value="WD40_repeat_dom_sf"/>
</dbReference>
<feature type="compositionally biased region" description="Basic and acidic residues" evidence="5">
    <location>
        <begin position="1"/>
        <end position="12"/>
    </location>
</feature>
<dbReference type="GO" id="GO:0005634">
    <property type="term" value="C:nucleus"/>
    <property type="evidence" value="ECO:0007669"/>
    <property type="project" value="UniProtKB-SubCell"/>
</dbReference>
<keyword evidence="7" id="KW-1185">Reference proteome</keyword>
<comment type="caution">
    <text evidence="6">The sequence shown here is derived from an EMBL/GenBank/DDBJ whole genome shotgun (WGS) entry which is preliminary data.</text>
</comment>
<dbReference type="SMART" id="SM00320">
    <property type="entry name" value="WD40"/>
    <property type="match status" value="3"/>
</dbReference>
<gene>
    <name evidence="6" type="ORF">LSH36_36g06035</name>
</gene>
<keyword evidence="4" id="KW-0853">WD repeat</keyword>
<dbReference type="PROSITE" id="PS50082">
    <property type="entry name" value="WD_REPEATS_2"/>
    <property type="match status" value="2"/>
</dbReference>
<evidence type="ECO:0000256" key="5">
    <source>
        <dbReference type="SAM" id="MobiDB-lite"/>
    </source>
</evidence>
<protein>
    <submittedName>
        <fullName evidence="6">Uncharacterized protein</fullName>
    </submittedName>
</protein>
<feature type="region of interest" description="Disordered" evidence="5">
    <location>
        <begin position="1"/>
        <end position="155"/>
    </location>
</feature>
<keyword evidence="3" id="KW-0539">Nucleus</keyword>
<comment type="subcellular location">
    <subcellularLocation>
        <location evidence="1">Nucleus</location>
    </subcellularLocation>
</comment>
<evidence type="ECO:0000256" key="1">
    <source>
        <dbReference type="ARBA" id="ARBA00004123"/>
    </source>
</evidence>
<dbReference type="SUPFAM" id="SSF50978">
    <property type="entry name" value="WD40 repeat-like"/>
    <property type="match status" value="1"/>
</dbReference>
<dbReference type="InterPro" id="IPR001680">
    <property type="entry name" value="WD40_rpt"/>
</dbReference>
<dbReference type="Gene3D" id="3.30.160.60">
    <property type="entry name" value="Classic Zinc Finger"/>
    <property type="match status" value="1"/>
</dbReference>
<feature type="repeat" description="WD" evidence="4">
    <location>
        <begin position="592"/>
        <end position="627"/>
    </location>
</feature>
<evidence type="ECO:0000313" key="7">
    <source>
        <dbReference type="Proteomes" id="UP001208570"/>
    </source>
</evidence>
<dbReference type="Proteomes" id="UP001208570">
    <property type="component" value="Unassembled WGS sequence"/>
</dbReference>
<sequence length="884" mass="100985">MSCKQQERDTVGVKRKRGRPRKIRKESTSDTKQESNDHKPEANNEKQEAHTKQQEANNEKQEVHNEKQEAHNEKQEVHNEKQESHNEKQETHNEKQEANVTKTRRGRPPKRRHNTLKQPAVSQEDKPAKNTEPEKHRGPGRPRSLPKPWSPKDPEGTINLLRVIKRFGKLKCQQCQKQFNSAQYYAYHIKWCGREEERAMCPICNSNQKAMWLHAHILEHRRKDRKEEMRQEVGEEEATEEFTISELRTKRKAAERAREQMKDLDLKDDSQTALRKYKKGQADNYKEATGSSSDEVSDLESTDSSDGSYDDRMTVSETSFRRSNKTKASHFWIEAYHFAKKYYAKYAEKSVLLSLLPSADSWEQLPDSKTECYLPIEMTSIKYEVSHTPTKRSDKSSELHQLGFGESHLMEDGFIAYCGGAIWAMDWCPVTTTLVQYLAVACHRDFNHVTVLDRCTTGPGVIQLWNLGKLHRNSNYLMLSSTNNRLPKLECIIATDDGAVLDLKWCPLGGWCDESEEHPERLGLLAVATSSGYLHIYSPCLCLTWFVSLEMTRLAAGFADGTVSVWNLSSSTSLNRDTSDGNRTILWPCITFLAHGSPVSGIDFCPSSPDLLVSCGYERNVKHWDLREPDLPLDSCQLRSKLQSTCWPPHFNVVLAVSDQCYAVNTTATYCVETSEESTMSGNVFLHDGCVWGVRYSYWTNAVIVCDVTGDVFYMLIPRLYSLRVQQKLLTKKRMSLLKVRKRSLATESMDHTDDEALNLTPDTDDINVQTNVKSDTDQSEAVGSDFKNRVKKKSWKNCLQKYVLDFNFSDKNVYTRRGEDMKSADYIDMTEPPVQSINRVVFSPNSSCYTWAACGGQAGLLCLRNVPSLKDKRPGTMANTNYI</sequence>
<keyword evidence="2" id="KW-0804">Transcription</keyword>
<reference evidence="6" key="1">
    <citation type="journal article" date="2023" name="Mol. Biol. Evol.">
        <title>Third-Generation Sequencing Reveals the Adaptive Role of the Epigenome in Three Deep-Sea Polychaetes.</title>
        <authorList>
            <person name="Perez M."/>
            <person name="Aroh O."/>
            <person name="Sun Y."/>
            <person name="Lan Y."/>
            <person name="Juniper S.K."/>
            <person name="Young C.R."/>
            <person name="Angers B."/>
            <person name="Qian P.Y."/>
        </authorList>
    </citation>
    <scope>NUCLEOTIDE SEQUENCE</scope>
    <source>
        <strain evidence="6">P08H-3</strain>
    </source>
</reference>
<dbReference type="InterPro" id="IPR052416">
    <property type="entry name" value="GTF3C_component"/>
</dbReference>
<proteinExistence type="predicted"/>
<name>A0AAD9K848_9ANNE</name>
<feature type="compositionally biased region" description="Basic residues" evidence="5">
    <location>
        <begin position="13"/>
        <end position="24"/>
    </location>
</feature>
<dbReference type="AlphaFoldDB" id="A0AAD9K848"/>
<dbReference type="InterPro" id="IPR015943">
    <property type="entry name" value="WD40/YVTN_repeat-like_dom_sf"/>
</dbReference>
<feature type="region of interest" description="Disordered" evidence="5">
    <location>
        <begin position="278"/>
        <end position="312"/>
    </location>
</feature>
<feature type="compositionally biased region" description="Basic and acidic residues" evidence="5">
    <location>
        <begin position="25"/>
        <end position="97"/>
    </location>
</feature>
<dbReference type="EMBL" id="JAODUP010000036">
    <property type="protein sequence ID" value="KAK2166729.1"/>
    <property type="molecule type" value="Genomic_DNA"/>
</dbReference>
<dbReference type="GO" id="GO:0006383">
    <property type="term" value="P:transcription by RNA polymerase III"/>
    <property type="evidence" value="ECO:0007669"/>
    <property type="project" value="TreeGrafter"/>
</dbReference>
<evidence type="ECO:0000256" key="2">
    <source>
        <dbReference type="ARBA" id="ARBA00023163"/>
    </source>
</evidence>
<dbReference type="PANTHER" id="PTHR15052">
    <property type="entry name" value="RNA POLYMERASE III TRANSCRIPTION INITIATION FACTOR COMPLEX SUBUNIT"/>
    <property type="match status" value="1"/>
</dbReference>
<feature type="repeat" description="WD" evidence="4">
    <location>
        <begin position="554"/>
        <end position="576"/>
    </location>
</feature>
<feature type="compositionally biased region" description="Basic and acidic residues" evidence="5">
    <location>
        <begin position="123"/>
        <end position="137"/>
    </location>
</feature>